<evidence type="ECO:0000256" key="1">
    <source>
        <dbReference type="ARBA" id="ARBA00004370"/>
    </source>
</evidence>
<dbReference type="PANTHER" id="PTHR31234">
    <property type="entry name" value="LATE EMBRYOGENESIS ABUNDANT (LEA) HYDROXYPROLINE-RICH GLYCOPROTEIN FAMILY"/>
    <property type="match status" value="1"/>
</dbReference>
<dbReference type="InterPro" id="IPR044839">
    <property type="entry name" value="NDR1-like"/>
</dbReference>
<protein>
    <recommendedName>
        <fullName evidence="6">Late embryogenesis abundant protein LEA-2 subgroup domain-containing protein</fullName>
    </recommendedName>
</protein>
<dbReference type="EMBL" id="BAABME010017672">
    <property type="protein sequence ID" value="GAA0150931.1"/>
    <property type="molecule type" value="Genomic_DNA"/>
</dbReference>
<evidence type="ECO:0000256" key="3">
    <source>
        <dbReference type="SAM" id="Phobius"/>
    </source>
</evidence>
<name>A0AAV3PI43_LITER</name>
<reference evidence="4 5" key="1">
    <citation type="submission" date="2024-01" db="EMBL/GenBank/DDBJ databases">
        <title>The complete chloroplast genome sequence of Lithospermum erythrorhizon: insights into the phylogenetic relationship among Boraginaceae species and the maternal lineages of purple gromwells.</title>
        <authorList>
            <person name="Okada T."/>
            <person name="Watanabe K."/>
        </authorList>
    </citation>
    <scope>NUCLEOTIDE SEQUENCE [LARGE SCALE GENOMIC DNA]</scope>
</reference>
<organism evidence="4 5">
    <name type="scientific">Lithospermum erythrorhizon</name>
    <name type="common">Purple gromwell</name>
    <name type="synonym">Lithospermum officinale var. erythrorhizon</name>
    <dbReference type="NCBI Taxonomy" id="34254"/>
    <lineage>
        <taxon>Eukaryota</taxon>
        <taxon>Viridiplantae</taxon>
        <taxon>Streptophyta</taxon>
        <taxon>Embryophyta</taxon>
        <taxon>Tracheophyta</taxon>
        <taxon>Spermatophyta</taxon>
        <taxon>Magnoliopsida</taxon>
        <taxon>eudicotyledons</taxon>
        <taxon>Gunneridae</taxon>
        <taxon>Pentapetalae</taxon>
        <taxon>asterids</taxon>
        <taxon>lamiids</taxon>
        <taxon>Boraginales</taxon>
        <taxon>Boraginaceae</taxon>
        <taxon>Boraginoideae</taxon>
        <taxon>Lithospermeae</taxon>
        <taxon>Lithospermum</taxon>
    </lineage>
</organism>
<dbReference type="GO" id="GO:0098542">
    <property type="term" value="P:defense response to other organism"/>
    <property type="evidence" value="ECO:0007669"/>
    <property type="project" value="InterPro"/>
</dbReference>
<comment type="subcellular location">
    <subcellularLocation>
        <location evidence="1">Membrane</location>
    </subcellularLocation>
</comment>
<keyword evidence="3" id="KW-0812">Transmembrane</keyword>
<evidence type="ECO:0008006" key="6">
    <source>
        <dbReference type="Google" id="ProtNLM"/>
    </source>
</evidence>
<sequence length="216" mass="24653">MMEKLWNPRNSQRQQDRQMRIVFVFLTIILIIIFLTPFYFIVTDPQAPRITHLSSEAQNFRVSPNHEYVTSDWKLTFSVENTDNVYRFLYESINADMLDKDRTVVVASAHHPSFSQGTNTVTDLVLKFRNTLCSISELDENDSNNGGNSSGNAAVSISMRWKLSIYGGSEPRSRYNGLNVNCNGKIVFSFNNSKEIDVSFADDDDGHRCDAHLVRI</sequence>
<evidence type="ECO:0000313" key="4">
    <source>
        <dbReference type="EMBL" id="GAA0150931.1"/>
    </source>
</evidence>
<feature type="transmembrane region" description="Helical" evidence="3">
    <location>
        <begin position="21"/>
        <end position="42"/>
    </location>
</feature>
<evidence type="ECO:0000256" key="2">
    <source>
        <dbReference type="ARBA" id="ARBA00023136"/>
    </source>
</evidence>
<comment type="caution">
    <text evidence="4">The sequence shown here is derived from an EMBL/GenBank/DDBJ whole genome shotgun (WGS) entry which is preliminary data.</text>
</comment>
<keyword evidence="3" id="KW-1133">Transmembrane helix</keyword>
<dbReference type="AlphaFoldDB" id="A0AAV3PI43"/>
<dbReference type="Proteomes" id="UP001454036">
    <property type="component" value="Unassembled WGS sequence"/>
</dbReference>
<proteinExistence type="predicted"/>
<accession>A0AAV3PI43</accession>
<dbReference type="PANTHER" id="PTHR31234:SF2">
    <property type="entry name" value="OS05G0199100 PROTEIN"/>
    <property type="match status" value="1"/>
</dbReference>
<gene>
    <name evidence="4" type="ORF">LIER_37201</name>
</gene>
<dbReference type="GO" id="GO:0005886">
    <property type="term" value="C:plasma membrane"/>
    <property type="evidence" value="ECO:0007669"/>
    <property type="project" value="TreeGrafter"/>
</dbReference>
<keyword evidence="5" id="KW-1185">Reference proteome</keyword>
<keyword evidence="2 3" id="KW-0472">Membrane</keyword>
<evidence type="ECO:0000313" key="5">
    <source>
        <dbReference type="Proteomes" id="UP001454036"/>
    </source>
</evidence>